<gene>
    <name evidence="6" type="ORF">LTR09_000171</name>
</gene>
<feature type="compositionally biased region" description="Acidic residues" evidence="4">
    <location>
        <begin position="365"/>
        <end position="381"/>
    </location>
</feature>
<dbReference type="PANTHER" id="PTHR13097:SF7">
    <property type="entry name" value="GENERAL TRANSCRIPTION FACTOR IIE SUBUNIT 1"/>
    <property type="match status" value="1"/>
</dbReference>
<dbReference type="InterPro" id="IPR017919">
    <property type="entry name" value="TFIIE/TFIIEa_HTH"/>
</dbReference>
<feature type="region of interest" description="Disordered" evidence="4">
    <location>
        <begin position="71"/>
        <end position="93"/>
    </location>
</feature>
<proteinExistence type="inferred from homology"/>
<dbReference type="AlphaFoldDB" id="A0AAJ0GJ56"/>
<dbReference type="PANTHER" id="PTHR13097">
    <property type="entry name" value="TRANSCRIPTION INITIATION FACTOR IIE, ALPHA SUBUNIT"/>
    <property type="match status" value="1"/>
</dbReference>
<dbReference type="InterPro" id="IPR039997">
    <property type="entry name" value="TFE"/>
</dbReference>
<feature type="compositionally biased region" description="Acidic residues" evidence="4">
    <location>
        <begin position="457"/>
        <end position="469"/>
    </location>
</feature>
<reference evidence="6" key="1">
    <citation type="submission" date="2023-04" db="EMBL/GenBank/DDBJ databases">
        <title>Black Yeasts Isolated from many extreme environments.</title>
        <authorList>
            <person name="Coleine C."/>
            <person name="Stajich J.E."/>
            <person name="Selbmann L."/>
        </authorList>
    </citation>
    <scope>NUCLEOTIDE SEQUENCE</scope>
    <source>
        <strain evidence="6">CCFEE 5312</strain>
    </source>
</reference>
<evidence type="ECO:0000256" key="2">
    <source>
        <dbReference type="ARBA" id="ARBA00023015"/>
    </source>
</evidence>
<name>A0AAJ0GJ56_9PEZI</name>
<dbReference type="GO" id="GO:0006367">
    <property type="term" value="P:transcription initiation at RNA polymerase II promoter"/>
    <property type="evidence" value="ECO:0007669"/>
    <property type="project" value="InterPro"/>
</dbReference>
<dbReference type="PROSITE" id="PS51344">
    <property type="entry name" value="HTH_TFE_IIE"/>
    <property type="match status" value="1"/>
</dbReference>
<evidence type="ECO:0000313" key="6">
    <source>
        <dbReference type="EMBL" id="KAK3058607.1"/>
    </source>
</evidence>
<dbReference type="InterPro" id="IPR024550">
    <property type="entry name" value="TFIIEa/SarR/Rpc3_HTH_dom"/>
</dbReference>
<dbReference type="SMART" id="SM00531">
    <property type="entry name" value="TFIIE"/>
    <property type="match status" value="1"/>
</dbReference>
<feature type="region of interest" description="Disordered" evidence="4">
    <location>
        <begin position="315"/>
        <end position="340"/>
    </location>
</feature>
<evidence type="ECO:0000256" key="4">
    <source>
        <dbReference type="SAM" id="MobiDB-lite"/>
    </source>
</evidence>
<organism evidence="6 7">
    <name type="scientific">Extremus antarcticus</name>
    <dbReference type="NCBI Taxonomy" id="702011"/>
    <lineage>
        <taxon>Eukaryota</taxon>
        <taxon>Fungi</taxon>
        <taxon>Dikarya</taxon>
        <taxon>Ascomycota</taxon>
        <taxon>Pezizomycotina</taxon>
        <taxon>Dothideomycetes</taxon>
        <taxon>Dothideomycetidae</taxon>
        <taxon>Mycosphaerellales</taxon>
        <taxon>Extremaceae</taxon>
        <taxon>Extremus</taxon>
    </lineage>
</organism>
<feature type="region of interest" description="Disordered" evidence="4">
    <location>
        <begin position="357"/>
        <end position="469"/>
    </location>
</feature>
<sequence>MADLATLLLRTTARAFYPAENVLVIDALILHSTLSDTDLAFALGMNNNTKALRKLCGKLREDGLISVQSRAERRTDGTQSFFPGSSQAPGGSKERVTHKDWYYLNFHRAIDSIKYRMWRLNKHVESLGAPTTEKKDKLCPRCKSQFTDLEAMDNLDIATGAFMCGKCGHELDEVEEQERTNENESMKRLNGQLEKILKLMRQIDATTVPENDFQTALSKMVPVDRNDANPGQQRTEVVDLPNRNLQSTKGLDIKPERIAVQVQDDEDVKKESEVAEAAARREKEARQNMLPDWIAKSTVSGDITAVGAKEERLRKEREGNFSDGFGVQEAEEKKVSKDEGEDALAEYFKQMEKIKAEEAVKRAEEDEAEDEDEDDEDDFVDVDVSGNGTGVNGPPVHNGVKSSAVSSGVATPNGESSNATDDERDAKRVRLDAPNAGVNGSARVEGGKAAEDTPAASDEDEEELEFENV</sequence>
<evidence type="ECO:0000256" key="3">
    <source>
        <dbReference type="ARBA" id="ARBA00023163"/>
    </source>
</evidence>
<feature type="compositionally biased region" description="Polar residues" evidence="4">
    <location>
        <begin position="77"/>
        <end position="89"/>
    </location>
</feature>
<protein>
    <recommendedName>
        <fullName evidence="5">HTH TFE/IIEalpha-type domain-containing protein</fullName>
    </recommendedName>
</protein>
<comment type="caution">
    <text evidence="6">The sequence shown here is derived from an EMBL/GenBank/DDBJ whole genome shotgun (WGS) entry which is preliminary data.</text>
</comment>
<dbReference type="Pfam" id="PF02002">
    <property type="entry name" value="TFIIE_alpha"/>
    <property type="match status" value="1"/>
</dbReference>
<evidence type="ECO:0000256" key="1">
    <source>
        <dbReference type="ARBA" id="ARBA00008947"/>
    </source>
</evidence>
<dbReference type="SUPFAM" id="SSF57783">
    <property type="entry name" value="Zinc beta-ribbon"/>
    <property type="match status" value="1"/>
</dbReference>
<dbReference type="EMBL" id="JAWDJX010000001">
    <property type="protein sequence ID" value="KAK3058607.1"/>
    <property type="molecule type" value="Genomic_DNA"/>
</dbReference>
<keyword evidence="2" id="KW-0805">Transcription regulation</keyword>
<feature type="compositionally biased region" description="Low complexity" evidence="4">
    <location>
        <begin position="399"/>
        <end position="410"/>
    </location>
</feature>
<dbReference type="Gene3D" id="3.30.40.10">
    <property type="entry name" value="Zinc/RING finger domain, C3HC4 (zinc finger)"/>
    <property type="match status" value="1"/>
</dbReference>
<evidence type="ECO:0000313" key="7">
    <source>
        <dbReference type="Proteomes" id="UP001271007"/>
    </source>
</evidence>
<keyword evidence="3" id="KW-0804">Transcription</keyword>
<dbReference type="Proteomes" id="UP001271007">
    <property type="component" value="Unassembled WGS sequence"/>
</dbReference>
<evidence type="ECO:0000259" key="5">
    <source>
        <dbReference type="PROSITE" id="PS51344"/>
    </source>
</evidence>
<accession>A0AAJ0GJ56</accession>
<feature type="domain" description="HTH TFE/IIEalpha-type" evidence="5">
    <location>
        <begin position="5"/>
        <end position="114"/>
    </location>
</feature>
<comment type="similarity">
    <text evidence="1">Belongs to the TFIIE alpha subunit family.</text>
</comment>
<keyword evidence="7" id="KW-1185">Reference proteome</keyword>
<dbReference type="InterPro" id="IPR013083">
    <property type="entry name" value="Znf_RING/FYVE/PHD"/>
</dbReference>
<dbReference type="GO" id="GO:0005673">
    <property type="term" value="C:transcription factor TFIIE complex"/>
    <property type="evidence" value="ECO:0007669"/>
    <property type="project" value="TreeGrafter"/>
</dbReference>
<dbReference type="InterPro" id="IPR002853">
    <property type="entry name" value="TFIIE_asu"/>
</dbReference>